<dbReference type="PROSITE" id="PS51120">
    <property type="entry name" value="LDLRB"/>
    <property type="match status" value="13"/>
</dbReference>
<evidence type="ECO:0000256" key="15">
    <source>
        <dbReference type="PROSITE-ProRule" id="PRU00076"/>
    </source>
</evidence>
<accession>A0A1B0CM24</accession>
<dbReference type="FunFam" id="2.120.10.30:FF:000035">
    <property type="entry name" value="Low-density lipoprotein receptor-related protein 2"/>
    <property type="match status" value="1"/>
</dbReference>
<feature type="disulfide bond" evidence="15">
    <location>
        <begin position="4840"/>
        <end position="4850"/>
    </location>
</feature>
<dbReference type="PROSITE" id="PS00010">
    <property type="entry name" value="ASX_HYDROXYL"/>
    <property type="match status" value="2"/>
</dbReference>
<dbReference type="InterPro" id="IPR036055">
    <property type="entry name" value="LDL_receptor-like_sf"/>
</dbReference>
<feature type="domain" description="EGF-like" evidence="21">
    <location>
        <begin position="4789"/>
        <end position="4834"/>
    </location>
</feature>
<feature type="disulfide bond" evidence="16">
    <location>
        <begin position="1155"/>
        <end position="1170"/>
    </location>
</feature>
<sequence>MLARIACWAFILLLASSVAGLPAEAAAEATTAGVEREEDVTKAATIRPTSIAPTTTTTPKASTCPPSHFTCRDGTCIPLFWKCDSNRDCDDGSDEPPECAHSLGCLEGQFRCTGTQKCIPSGWLCDGDYDCGVHKKTLVVDQSDENNDKSCPPSHFTCRDGTCIPLFWKCDSNRDCDDGSDEPPECAHSLGCLEGQFRCTGTQKCIPSGWLCDGDYDCGVHKKTLVVDQSDENNDKCVNTTKCPPNKVACQPGVCLEIEKFCDGTWDCVNDELNCAKNLSKCGTIKCSFDCRDTPEGPKCFCPPGQEPNGTACQDLDECKLEGTCDQLCTNTPGSFRCSCVSGYTRINSHCQAINVPKEEAPSLVFITQKDLRRVAMNGDLWSFNPVYPIENPISLEFWHRNRSVCLLSPSAEAVVELNCHNIDDFSQRWRLPLPDAYPNLETVELVLLDWISGNWYYLDAGKEIVYVCTAQMRYCTVILEREMSKVRGMALDPTTGFVFFTKWGNNPATLERCLLDGSNRTQLVSHKIVYPNGVTLDLANKHVYWVDTYMDFIERVTYTGEKRWSIKKQMNHMVLIQSLHGVTMLENMIYVTSWKNHTVLGLDKFTTEAKVLVANSSVPIGIHVFHRQRQPEVSHPCRERNGDCQHLCIPAWRKNVATAQCLCAPGYRLKGRTQCILVKFSSFLLFAREQPDMIKGIPMKKQTAIQDAIVPIVNVNWPITLDFGVKEQTVYFAHKIKKSNTFTVGSQKLDGTGRRVIATGLAACNGLAYDWMGGNIFHTDSTWNLIGVLKVAEPPIQKTLITDGIVHPDAIVVDPQHGMMYWTTWATMGHVGSIQSAWMDGTHREVILQTNLHWPTGLTIDLRAGKLYWCDPIMPSIERADFNGKNRQVLYSGASEHFYPHSMAFNGEMIFWSDNVQGNIRALMLNGTEAVDVGEPLFVERSLIGSMKVFDNSSQVGANTCTAAKNCPGVCLMTPKGSVCSCADGFSLNASGTACMPQVNYMAPTDCAAGYFRCRHQHQCIEVRFLCDGDADCGDGSDEAVGEDGPCSTKDHCNTTAGYFQCDGNRCLHNSTLCDGVAHCIDEADEDPKICPNITCSESQFQCNGTKRCIPNIWYCDQHADCGPGDFSDEPEDCGECLEYECDNKVCVPYEQLCDGFDNCGDHSDENGCMLECRHGQIYCTPKGCINESHICDGIVDCFDARDEQQCENATVSDNKTIRIEVTCGRDEFKCLNGLECFSHHLRCDSVFDCLDRSDEMNCTTIIPRPGANATIKCEDPERYCHRDNKCITVDQLCNGVNDCADGSDEGFRCSEKLCDYENECSHFCHNAPEGILCSCPPHMFLASDGRRCTMEHACEHWGTCSQICVPREKKYTCQCHDGFMLQYDRFSCRSTNKDSPYVIFSNRQEIRGVDLKTLAVKNFYSALRNTIALDFFYGNDTVQIYWTDVIDDKIYRASLIGDSLTNVEAVVQSGLSTAEGLAVDWIGMNLYWVDSNLDQIEVAKVNGSFRRTLVAGDMESPRAIALDPRDGLLFWTDWDEISPRVERCSMAGEYRKTIMQVQQIQGAWPNGLTLDYHQRRIYWIDARSDSIHTTNYNGDDHHLVIRDQEILSHPFGISLFENHVYWTDWRTNSVIRANKWNGSDVAVIQRKLTQPFGIQVLHSSRQPRDGGRNPCGTNNGGCSHLCLLSTNGTFRCQCPHVMRLDGNNRTCVPNEQVLLFVTGSEIRGVDLYQPNHHTIPTISHTTQVLAPAKIDFLVNGSRLFWSDVQLNEIKTSGLSNGPIETILDTDIPLPVGFAIDWIGQTMFVSSGKTEYRIVACNLHGEFVTEIQMNLPAITSIAVDPTHGRLYWSQSSVNNTHRIMMSAMDGSDVETAVATDKSIDSLTIDYEARRLYYVFPSAGAIYYYDLVRKMAHEVLAMANPQVYVGSVTVYRENIYYAENSDNTIRKCDKNHCVESEIIRNNTSGVHSLRMFFPAAQTGTNACAEKRGGCQHLCLATGQFSSVCKCAIGYRQDTRDEKRCIGTEEFLLYSLSYELKGLPIFEDIRAYESSSEKNVLAPISRISLAASIDYHATSDLIFWADSERGTITKIRRDGTGREVILHQFDLLDSNNSDSPSGIAVDWVTQNIYWSDEKKDLIEVARFDGSYRYVVAANLNKPTALAVDPRAGLIFYTGDHHIGMMGMDGSSAFVLYNQSAADCNIFLDIDNKLVYWAEMQTGKVKRIGYDGHQMTTLIAEGLTNPVAIAVAHEKLFIAESIHQRSTIKVVPLANLTYITIIRTEASSLRDLKIFSRHVQKGTNLCEVDNGGCQELCLYNGSHPVCACSHGRIAKDGKSCEDYENFLIYSRMTSIESIHLTDHTNLNGPVAKIQNATLMKNTIGLSYDYRRGRIIYSDIHSSSINWVLFNGSDHRMIVNKQISVEGLVFDELSDHLFWTSNIDASIRALPLKQISWTYPANNTNLVKVVMKLKAGDKPRGIAVESCMAMVYWTNWNQVTPSIQRAYISGYGLESVITTDIRMPNAITLDYEAHKLYWADARLDKVERADYDGSHRIILAHSTPKHPFSMAVYGDLLFWTDWVLHAVIRANKYSGSDVVFLRKDIGRPMGIVVVQNTTQDCSADPCKVLNGGCEDHCSVDKNLRVKCECTRGRLAADGKRCLPVKSSSCPPDNFECSSGGCIPYHLTCDTVNHCPDGSDEMTTYCAFRTCRTNFFQCDNHRCIPQNQTCNGVQNCGDGSDEAHCNCTEEHFRCNTGQCIPIRYKCDGDPDCPDLSDEINCERRSCHLSSLTNSEDVLQCEHTTACYMRSWKCDGENDCWDGSDEVDCPVTAKPTCPPDKFACPNGQCIALEWRCDGEDDCMDGSGDSPAADEQNCTHRCGYNQFTCQKDNSCIPASWQCDGQPDCTDGSDEGEHCQTKVCPESGFRCNSTGRCISHLWVCDGDKDCSEGEDEAPIMDCDGQKSCSIFSFYCKSGECIDMQYVCDGDADCDDGSDEVPGCSPSSAFGHAACGHGMFRCTNRKCIPKNFTCDFRTDCEDASDEDPKMCEDSKIICAGPNHFRCNTGACISEADVCNGRDDCGDFSDEQACGVNECEDIYMPKCAHKCVDKKYVCDGDADCDDGSDEVPGCSPSSAFGHAACGHGMFRCTNRKCIPKNFTCDFRTDCEDASDEDPKMCEDSKIICAGPNHFRCNTGACISEADVCNGRDDCGDFSDEQACGVNECEDIYMPKCAHKCVDKKVGYECSCHEGFRVSTIDRTLCEDANECDERPCSQVCTNTHGSYHCSCIEGFTRRDRANCKADSDVDMRLIFSNRYYIREVDLSGRMTLLVHNLSNAVALDFDWSSQCYFWSDVTTTVSSIRRWCPRENRTDVLHQSLLQNPDGLAVDWIGRNLYWCDKGLDTIEVSTLEGKFRRVLIAENMEDLQEPRAIVLDPFNRFLYWTDWGDKPHIGKAGMDGSDPRVIVRDDLGWPNALTISFETNEIFWGDAREDFIAVSDFEGKNRKVIVSRVINPHVNLHHVFAIAVWEDRIYWTDWDTKSVEYCHKYTGANCSTLVHTIHRPMDIRVIHPYRQRAVPEHACTRANCSTLCLLAPNAAGYTCACPDNFYLAKDGVSCIANCTASQFNCKNTYKCIPFYWKCDGMDDCGDGSDEPDNCPAFACEPGQYQCANKKCIHPSYICDGNDQCGDASDETNCDNYVCFTTQFKCPRAGNTSAHCIDAARRCDEKNDCAGGEDEKDCPAKSCSSNHFQCTNGRCVPKVWVCDGDVDCIDGSDERECRRRECPMSEFRCKSGRCIPHSWRCDGERDCPQGDDEPPECGNTQPTCEPLHFRCNNSKCIPARWRCDYENDCGDYSDEVNCQQRNCSESEFRCGDGRCIRGSHRCDGEFNCEDRSDEMNCTVTCAKDEFQCAGAALCIHASHRCDGDDDCIDGSDEMNCDCLRTEFRCRNGRCISNRFRCDGWNDCLDDSDEDTAVCTTCHQTAFRCRNHRCVSRSVLCNGQDDCGDDSDEQRYVCQELHRCLAHEFRCAATGACIEGHFRCDGTPDCPDGSDEVSCREPACTFGACSQICLEKKAGNFSCKCQPGYAKGVPKNDTCRATGREKFLLIAAESEFRFLAPDKPDGSLVMGFALPPTSKITAFDILTTETDLFIFWIDSFNNHIMKLNAKDFVVEKKKSTKAAYNGGNAGKVNSRGRRDSGDGVIIVNGMGKPVALAIDWITRRLYVIDAKINTIVTTDLDGNGLISLVSTGHDPVDLVLDPAMRQMFWSASSVNGILTAGLDGSGKKILLPLEYQWATSLALDYATNRLYWTNHVGSVEVSQLRGMEKPTEKRVIWATTPERSRAKKIDVFEDSVYVTLQNQTIVKINKFGRGEATLLLRANHRSATLRMEHPLKQNFNITNSCIEHPCRANVTCISNRFRCDGWNDCLDDSDEDTAVCTTCHQTAFRCRNHRCVSRSVLCNGQDDCGDDSDEQRYICLEKKAGNFSCKCQPGYAKGVPKNDTCRATGREKFLLIAAESEFRFLAPDKPDGSLVMGFALPPTSKITAFDILTTETDLFIFWIDSFNNHIMKLNAKDFVVEKKKSTKAAYNGGNAGKVNSRGRRDSGDGVIIVNGMGKPVALAIDWITRRLYVIDAKINTIVTTDLDGNGLISLVSTGHDPVDLVLDPAMRQMFWSASSVNGILTAGLDGSGKKILLPLEYQWATSLALDYATNRLYWTNHVGSVEVAQLRGMEKPTEKRVIWATTPERSRAKKIDVFEDSIYVTLQNQTIVKINKFGRGKCVFDEGEWRCSCPPQYTGEFCEHYRCSGYCKNKGMCYIDLIGMHQNPKEPPPLRCNCPSAWTGERCEISATVCRKFCHNGATCVDRDKNGTQCICAEGFQGSRCEYCTDLMCDNGGVCRKTVNGVSACDCPDRFSGRMCEIDSCANYCTDKGKCLNSMAGPKCICDTEYGGDLCEVDICKENPHHEVCTPSNCGSFYCQNGGTCLSVNGTIACKCTKEWTGDSCQKYVPDVQCDNYCGNNGLCQFDAQNQRYCICVGDWTGEKCMTPPDCRGECGECEPGNSINECRCSDGLIRPCRESFTLSGIEKSPSGTVTALVTILGVIFVLLGIFLVAMVVLRRRRIGQPFSHARLTENVEITNPMYLGDADDGPVFVQEEDKGHFANPVYESMYAGSGGGAAAGGASTGGGGGAEISHVAPEEKKGLLQHTQDDPLSQDLL</sequence>
<feature type="disulfide bond" evidence="16">
    <location>
        <begin position="3773"/>
        <end position="3785"/>
    </location>
</feature>
<proteinExistence type="inferred from homology"/>
<dbReference type="Gene3D" id="2.10.25.10">
    <property type="entry name" value="Laminin"/>
    <property type="match status" value="9"/>
</dbReference>
<evidence type="ECO:0000256" key="11">
    <source>
        <dbReference type="ARBA" id="ARBA00023136"/>
    </source>
</evidence>
<feature type="domain" description="EGF-like" evidence="21">
    <location>
        <begin position="4956"/>
        <end position="4992"/>
    </location>
</feature>
<feature type="disulfide bond" evidence="16">
    <location>
        <begin position="3936"/>
        <end position="3954"/>
    </location>
</feature>
<feature type="repeat" description="LDL-receptor class B" evidence="17">
    <location>
        <begin position="819"/>
        <end position="865"/>
    </location>
</feature>
<dbReference type="SUPFAM" id="SSF57424">
    <property type="entry name" value="LDL receptor-like module"/>
    <property type="match status" value="35"/>
</dbReference>
<feature type="repeat" description="LDL-receptor class B" evidence="17">
    <location>
        <begin position="1577"/>
        <end position="1621"/>
    </location>
</feature>
<dbReference type="EnsemblMetazoa" id="LLOJ005712-RA">
    <property type="protein sequence ID" value="LLOJ005712-PA"/>
    <property type="gene ID" value="LLOJ005712"/>
</dbReference>
<dbReference type="InterPro" id="IPR011042">
    <property type="entry name" value="6-blade_b-propeller_TolB-like"/>
</dbReference>
<reference evidence="23" key="3">
    <citation type="submission" date="2020-05" db="UniProtKB">
        <authorList>
            <consortium name="EnsemblMetazoa"/>
        </authorList>
    </citation>
    <scope>IDENTIFICATION</scope>
    <source>
        <strain evidence="23">Jacobina</strain>
    </source>
</reference>
<dbReference type="Pfam" id="PF00058">
    <property type="entry name" value="Ldl_recept_b"/>
    <property type="match status" value="8"/>
</dbReference>
<feature type="domain" description="EGF-like" evidence="21">
    <location>
        <begin position="4907"/>
        <end position="4942"/>
    </location>
</feature>
<feature type="disulfide bond" evidence="16">
    <location>
        <begin position="3132"/>
        <end position="3144"/>
    </location>
</feature>
<evidence type="ECO:0000256" key="18">
    <source>
        <dbReference type="SAM" id="MobiDB-lite"/>
    </source>
</evidence>
<dbReference type="Pfam" id="PF00008">
    <property type="entry name" value="EGF"/>
    <property type="match status" value="1"/>
</dbReference>
<dbReference type="SUPFAM" id="SSF57184">
    <property type="entry name" value="Growth factor receptor domain"/>
    <property type="match status" value="2"/>
</dbReference>
<keyword evidence="10 19" id="KW-1133">Transmembrane helix</keyword>
<feature type="repeat" description="LDL-receptor class B" evidence="17">
    <location>
        <begin position="2482"/>
        <end position="2526"/>
    </location>
</feature>
<feature type="disulfide bond" evidence="16">
    <location>
        <begin position="3861"/>
        <end position="3879"/>
    </location>
</feature>
<evidence type="ECO:0000256" key="16">
    <source>
        <dbReference type="PROSITE-ProRule" id="PRU00124"/>
    </source>
</evidence>
<feature type="disulfide bond" evidence="16">
    <location>
        <begin position="3139"/>
        <end position="3157"/>
    </location>
</feature>
<evidence type="ECO:0000256" key="20">
    <source>
        <dbReference type="SAM" id="SignalP"/>
    </source>
</evidence>
<dbReference type="InterPro" id="IPR018097">
    <property type="entry name" value="EGF_Ca-bd_CS"/>
</dbReference>
<dbReference type="Gene3D" id="2.120.10.30">
    <property type="entry name" value="TolB, C-terminal domain"/>
    <property type="match status" value="9"/>
</dbReference>
<dbReference type="EMBL" id="AJWK01018075">
    <property type="status" value="NOT_ANNOTATED_CDS"/>
    <property type="molecule type" value="Genomic_DNA"/>
</dbReference>
<evidence type="ECO:0000313" key="24">
    <source>
        <dbReference type="Proteomes" id="UP000092461"/>
    </source>
</evidence>
<dbReference type="InterPro" id="IPR023415">
    <property type="entry name" value="LDLR_class-A_CS"/>
</dbReference>
<name>A0A1B0CM24_LUTLO</name>
<feature type="disulfide bond" evidence="16">
    <location>
        <begin position="2957"/>
        <end position="2969"/>
    </location>
</feature>
<feature type="repeat" description="LDL-receptor class B" evidence="17">
    <location>
        <begin position="2207"/>
        <end position="2249"/>
    </location>
</feature>
<dbReference type="PROSITE" id="PS00022">
    <property type="entry name" value="EGF_1"/>
    <property type="match status" value="5"/>
</dbReference>
<feature type="disulfide bond" evidence="16">
    <location>
        <begin position="3873"/>
        <end position="3888"/>
    </location>
</feature>
<feature type="disulfide bond" evidence="16">
    <location>
        <begin position="2964"/>
        <end position="2982"/>
    </location>
</feature>
<feature type="disulfide bond" evidence="16">
    <location>
        <begin position="158"/>
        <end position="176"/>
    </location>
</feature>
<feature type="disulfide bond" evidence="16">
    <location>
        <begin position="3651"/>
        <end position="3663"/>
    </location>
</feature>
<dbReference type="GO" id="GO:0043235">
    <property type="term" value="C:receptor complex"/>
    <property type="evidence" value="ECO:0007669"/>
    <property type="project" value="TreeGrafter"/>
</dbReference>
<dbReference type="GO" id="GO:0006897">
    <property type="term" value="P:endocytosis"/>
    <property type="evidence" value="ECO:0007669"/>
    <property type="project" value="UniProtKB-KW"/>
</dbReference>
<feature type="disulfide bond" evidence="15">
    <location>
        <begin position="4932"/>
        <end position="4941"/>
    </location>
</feature>
<feature type="repeat" description="LDL-receptor class B" evidence="17">
    <location>
        <begin position="1486"/>
        <end position="1528"/>
    </location>
</feature>
<feature type="disulfide bond" evidence="15">
    <location>
        <begin position="4862"/>
        <end position="4871"/>
    </location>
</feature>
<feature type="disulfide bond" evidence="16">
    <location>
        <begin position="3734"/>
        <end position="3746"/>
    </location>
</feature>
<feature type="disulfide bond" evidence="16">
    <location>
        <begin position="3822"/>
        <end position="3840"/>
    </location>
</feature>
<feature type="disulfide bond" evidence="15">
    <location>
        <begin position="4911"/>
        <end position="4921"/>
    </location>
</feature>
<dbReference type="PROSITE" id="PS50068">
    <property type="entry name" value="LDLRA_2"/>
    <property type="match status" value="37"/>
</dbReference>
<dbReference type="EMBL" id="GITU01012050">
    <property type="protein sequence ID" value="MBC1180753.1"/>
    <property type="molecule type" value="Transcribed_RNA"/>
</dbReference>
<evidence type="ECO:0000256" key="17">
    <source>
        <dbReference type="PROSITE-ProRule" id="PRU00461"/>
    </source>
</evidence>
<feature type="disulfide bond" evidence="16">
    <location>
        <begin position="2722"/>
        <end position="2737"/>
    </location>
</feature>
<dbReference type="GO" id="GO:0005509">
    <property type="term" value="F:calcium ion binding"/>
    <property type="evidence" value="ECO:0007669"/>
    <property type="project" value="InterPro"/>
</dbReference>
<feature type="disulfide bond" evidence="16">
    <location>
        <begin position="3195"/>
        <end position="3210"/>
    </location>
</feature>
<feature type="disulfide bond" evidence="15">
    <location>
        <begin position="4982"/>
        <end position="4991"/>
    </location>
</feature>
<evidence type="ECO:0000256" key="3">
    <source>
        <dbReference type="ARBA" id="ARBA00022475"/>
    </source>
</evidence>
<dbReference type="SUPFAM" id="SSF63825">
    <property type="entry name" value="YWTD domain"/>
    <property type="match status" value="9"/>
</dbReference>
<feature type="disulfide bond" evidence="16">
    <location>
        <begin position="3815"/>
        <end position="3827"/>
    </location>
</feature>
<dbReference type="VEuPathDB" id="VectorBase:LLONM1_006262"/>
<reference evidence="22" key="2">
    <citation type="journal article" date="2020" name="BMC">
        <title>Leishmania infection induces a limited differential gene expression in the sand fly midgut.</title>
        <authorList>
            <person name="Coutinho-Abreu I.V."/>
            <person name="Serafim T.D."/>
            <person name="Meneses C."/>
            <person name="Kamhawi S."/>
            <person name="Oliveira F."/>
            <person name="Valenzuela J.G."/>
        </authorList>
    </citation>
    <scope>NUCLEOTIDE SEQUENCE</scope>
    <source>
        <strain evidence="22">Jacobina</strain>
        <tissue evidence="22">Midgut</tissue>
    </source>
</reference>
<keyword evidence="6 19" id="KW-0812">Transmembrane</keyword>
<evidence type="ECO:0000256" key="5">
    <source>
        <dbReference type="ARBA" id="ARBA00022583"/>
    </source>
</evidence>
<feature type="region of interest" description="Disordered" evidence="18">
    <location>
        <begin position="36"/>
        <end position="59"/>
    </location>
</feature>
<keyword evidence="12 15" id="KW-1015">Disulfide bond</keyword>
<feature type="disulfide bond" evidence="16">
    <location>
        <begin position="3834"/>
        <end position="3849"/>
    </location>
</feature>
<feature type="repeat" description="LDL-receptor class B" evidence="17">
    <location>
        <begin position="2075"/>
        <end position="2124"/>
    </location>
</feature>
<keyword evidence="13 22" id="KW-0675">Receptor</keyword>
<feature type="repeat" description="LDL-receptor class B" evidence="17">
    <location>
        <begin position="2125"/>
        <end position="2166"/>
    </location>
</feature>
<dbReference type="Pfam" id="PF07645">
    <property type="entry name" value="EGF_CA"/>
    <property type="match status" value="2"/>
</dbReference>
<dbReference type="PRINTS" id="PR00261">
    <property type="entry name" value="LDLRECEPTOR"/>
</dbReference>
<evidence type="ECO:0000256" key="13">
    <source>
        <dbReference type="ARBA" id="ARBA00023170"/>
    </source>
</evidence>
<feature type="disulfide bond" evidence="16">
    <location>
        <begin position="2739"/>
        <end position="2751"/>
    </location>
</feature>
<dbReference type="EMBL" id="AJWK01018078">
    <property type="status" value="NOT_ANNOTATED_CDS"/>
    <property type="molecule type" value="Genomic_DNA"/>
</dbReference>
<feature type="compositionally biased region" description="Gly residues" evidence="18">
    <location>
        <begin position="5164"/>
        <end position="5177"/>
    </location>
</feature>
<dbReference type="SMART" id="SM00135">
    <property type="entry name" value="LY"/>
    <property type="match status" value="34"/>
</dbReference>
<keyword evidence="24" id="KW-1185">Reference proteome</keyword>
<dbReference type="FunFam" id="4.10.400.10:FF:000007">
    <property type="entry name" value="Low density lipoprotein receptor-related protein 1"/>
    <property type="match status" value="1"/>
</dbReference>
<dbReference type="PROSITE" id="PS01209">
    <property type="entry name" value="LDLRA_1"/>
    <property type="match status" value="15"/>
</dbReference>
<keyword evidence="4 15" id="KW-0245">EGF-like domain</keyword>
<dbReference type="InterPro" id="IPR000033">
    <property type="entry name" value="LDLR_classB_rpt"/>
</dbReference>
<dbReference type="EMBL" id="AJWK01018073">
    <property type="status" value="NOT_ANNOTATED_CDS"/>
    <property type="molecule type" value="Genomic_DNA"/>
</dbReference>
<dbReference type="InterPro" id="IPR002172">
    <property type="entry name" value="LDrepeatLR_classA_rpt"/>
</dbReference>
<organism evidence="23 24">
    <name type="scientific">Lutzomyia longipalpis</name>
    <name type="common">Sand fly</name>
    <dbReference type="NCBI Taxonomy" id="7200"/>
    <lineage>
        <taxon>Eukaryota</taxon>
        <taxon>Metazoa</taxon>
        <taxon>Ecdysozoa</taxon>
        <taxon>Arthropoda</taxon>
        <taxon>Hexapoda</taxon>
        <taxon>Insecta</taxon>
        <taxon>Pterygota</taxon>
        <taxon>Neoptera</taxon>
        <taxon>Endopterygota</taxon>
        <taxon>Diptera</taxon>
        <taxon>Nematocera</taxon>
        <taxon>Psychodoidea</taxon>
        <taxon>Psychodidae</taxon>
        <taxon>Lutzomyia</taxon>
        <taxon>Lutzomyia</taxon>
    </lineage>
</organism>
<feature type="disulfide bond" evidence="16">
    <location>
        <begin position="4436"/>
        <end position="4454"/>
    </location>
</feature>
<dbReference type="VEuPathDB" id="VectorBase:LLONM1_003776"/>
<feature type="chain" id="PRO_5044555402" evidence="20">
    <location>
        <begin position="21"/>
        <end position="5204"/>
    </location>
</feature>
<dbReference type="Pfam" id="PF00057">
    <property type="entry name" value="Ldl_recept_a"/>
    <property type="match status" value="29"/>
</dbReference>
<feature type="disulfide bond" evidence="15">
    <location>
        <begin position="5000"/>
        <end position="5010"/>
    </location>
</feature>
<feature type="disulfide bond" evidence="16">
    <location>
        <begin position="1193"/>
        <end position="1208"/>
    </location>
</feature>
<dbReference type="InterPro" id="IPR000742">
    <property type="entry name" value="EGF"/>
</dbReference>
<dbReference type="Proteomes" id="UP000092461">
    <property type="component" value="Unassembled WGS sequence"/>
</dbReference>
<dbReference type="InterPro" id="IPR051221">
    <property type="entry name" value="LDLR-related"/>
</dbReference>
<feature type="disulfide bond" evidence="16">
    <location>
        <begin position="3912"/>
        <end position="3927"/>
    </location>
</feature>
<dbReference type="CDD" id="cd00054">
    <property type="entry name" value="EGF_CA"/>
    <property type="match status" value="3"/>
</dbReference>
<feature type="signal peptide" evidence="20">
    <location>
        <begin position="1"/>
        <end position="20"/>
    </location>
</feature>
<evidence type="ECO:0000256" key="7">
    <source>
        <dbReference type="ARBA" id="ARBA00022729"/>
    </source>
</evidence>
<feature type="repeat" description="LDL-receptor class B" evidence="17">
    <location>
        <begin position="3428"/>
        <end position="3471"/>
    </location>
</feature>
<feature type="disulfide bond" evidence="16">
    <location>
        <begin position="3183"/>
        <end position="3201"/>
    </location>
</feature>
<dbReference type="FunFam" id="2.120.10.30:FF:000132">
    <property type="entry name" value="Uncharacterized protein"/>
    <property type="match status" value="1"/>
</dbReference>
<evidence type="ECO:0000259" key="21">
    <source>
        <dbReference type="PROSITE" id="PS50026"/>
    </source>
</evidence>
<dbReference type="CDD" id="cd00112">
    <property type="entry name" value="LDLa"/>
    <property type="match status" value="33"/>
</dbReference>
<dbReference type="SUPFAM" id="SSF57196">
    <property type="entry name" value="EGF/Laminin"/>
    <property type="match status" value="5"/>
</dbReference>
<feature type="disulfide bond" evidence="16">
    <location>
        <begin position="1063"/>
        <end position="1081"/>
    </location>
</feature>
<dbReference type="InterPro" id="IPR001881">
    <property type="entry name" value="EGF-like_Ca-bd_dom"/>
</dbReference>
<dbReference type="GO" id="GO:0005886">
    <property type="term" value="C:plasma membrane"/>
    <property type="evidence" value="ECO:0007669"/>
    <property type="project" value="UniProtKB-SubCell"/>
</dbReference>
<keyword evidence="9" id="KW-0106">Calcium</keyword>
<dbReference type="PANTHER" id="PTHR22722:SF5">
    <property type="entry name" value="LOW-DENSITY LIPOPROTEIN RECEPTOR-RELATED PROTEIN 1B"/>
    <property type="match status" value="1"/>
</dbReference>
<dbReference type="SMART" id="SM00179">
    <property type="entry name" value="EGF_CA"/>
    <property type="match status" value="9"/>
</dbReference>
<feature type="compositionally biased region" description="Low complexity" evidence="18">
    <location>
        <begin position="43"/>
        <end position="59"/>
    </location>
</feature>
<dbReference type="InterPro" id="IPR009030">
    <property type="entry name" value="Growth_fac_rcpt_cys_sf"/>
</dbReference>
<evidence type="ECO:0000256" key="4">
    <source>
        <dbReference type="ARBA" id="ARBA00022536"/>
    </source>
</evidence>
<feature type="disulfide bond" evidence="16">
    <location>
        <begin position="3753"/>
        <end position="3768"/>
    </location>
</feature>
<feature type="disulfide bond" evidence="15">
    <location>
        <begin position="319"/>
        <end position="329"/>
    </location>
</feature>
<evidence type="ECO:0000256" key="6">
    <source>
        <dbReference type="ARBA" id="ARBA00022692"/>
    </source>
</evidence>
<evidence type="ECO:0000256" key="10">
    <source>
        <dbReference type="ARBA" id="ARBA00022989"/>
    </source>
</evidence>
<feature type="disulfide bond" evidence="16">
    <location>
        <begin position="2835"/>
        <end position="2853"/>
    </location>
</feature>
<feature type="disulfide bond" evidence="16">
    <location>
        <begin position="1143"/>
        <end position="1161"/>
    </location>
</feature>
<feature type="disulfide bond" evidence="16">
    <location>
        <begin position="3066"/>
        <end position="3081"/>
    </location>
</feature>
<feature type="disulfide bond" evidence="16">
    <location>
        <begin position="3003"/>
        <end position="3015"/>
    </location>
</feature>
<dbReference type="VEuPathDB" id="VectorBase:LLOJ005712"/>
<feature type="repeat" description="LDL-receptor class B" evidence="17">
    <location>
        <begin position="1440"/>
        <end position="1485"/>
    </location>
</feature>
<feature type="disulfide bond" evidence="16">
    <location>
        <begin position="1181"/>
        <end position="1199"/>
    </location>
</feature>
<feature type="region of interest" description="Disordered" evidence="18">
    <location>
        <begin position="5164"/>
        <end position="5204"/>
    </location>
</feature>
<evidence type="ECO:0000256" key="19">
    <source>
        <dbReference type="SAM" id="Phobius"/>
    </source>
</evidence>
<feature type="disulfide bond" evidence="16">
    <location>
        <begin position="2805"/>
        <end position="2820"/>
    </location>
</feature>
<feature type="disulfide bond" evidence="16">
    <location>
        <begin position="3670"/>
        <end position="3685"/>
    </location>
</feature>
<dbReference type="FunFam" id="4.10.400.10:FF:000002">
    <property type="entry name" value="Low-density lipoprotein receptor-related protein 1"/>
    <property type="match status" value="1"/>
</dbReference>
<feature type="disulfide bond" evidence="16">
    <location>
        <begin position="3086"/>
        <end position="3098"/>
    </location>
</feature>
<dbReference type="SMART" id="SM00181">
    <property type="entry name" value="EGF"/>
    <property type="match status" value="27"/>
</dbReference>
<comment type="subcellular location">
    <subcellularLocation>
        <location evidence="1">Cell membrane</location>
        <topology evidence="1">Single-pass type I membrane protein</topology>
    </subcellularLocation>
</comment>
<feature type="repeat" description="LDL-receptor class B" evidence="17">
    <location>
        <begin position="2527"/>
        <end position="2569"/>
    </location>
</feature>
<feature type="disulfide bond" evidence="15">
    <location>
        <begin position="5022"/>
        <end position="5031"/>
    </location>
</feature>
<evidence type="ECO:0000256" key="1">
    <source>
        <dbReference type="ARBA" id="ARBA00004251"/>
    </source>
</evidence>
<feature type="transmembrane region" description="Helical" evidence="19">
    <location>
        <begin position="5082"/>
        <end position="5104"/>
    </location>
</feature>
<protein>
    <submittedName>
        <fullName evidence="22">Putative very low-density lipoprotein receptor</fullName>
    </submittedName>
</protein>
<reference evidence="24" key="1">
    <citation type="submission" date="2012-05" db="EMBL/GenBank/DDBJ databases">
        <title>Whole Genome Assembly of Lutzomyia longipalpis.</title>
        <authorList>
            <person name="Richards S."/>
            <person name="Qu C."/>
            <person name="Dillon R."/>
            <person name="Worley K."/>
            <person name="Scherer S."/>
            <person name="Batterton M."/>
            <person name="Taylor A."/>
            <person name="Hawes A."/>
            <person name="Hernandez B."/>
            <person name="Kovar C."/>
            <person name="Mandapat C."/>
            <person name="Pham C."/>
            <person name="Qu C."/>
            <person name="Jing C."/>
            <person name="Bess C."/>
            <person name="Bandaranaike D."/>
            <person name="Ngo D."/>
            <person name="Ongeri F."/>
            <person name="Arias F."/>
            <person name="Lara F."/>
            <person name="Weissenberger G."/>
            <person name="Kamau G."/>
            <person name="Han H."/>
            <person name="Shen H."/>
            <person name="Dinh H."/>
            <person name="Khalil I."/>
            <person name="Jones J."/>
            <person name="Shafer J."/>
            <person name="Jayaseelan J."/>
            <person name="Quiroz J."/>
            <person name="Blankenburg K."/>
            <person name="Nguyen L."/>
            <person name="Jackson L."/>
            <person name="Francisco L."/>
            <person name="Tang L.-Y."/>
            <person name="Pu L.-L."/>
            <person name="Perales L."/>
            <person name="Lorensuhewa L."/>
            <person name="Munidasa M."/>
            <person name="Coyle M."/>
            <person name="Taylor M."/>
            <person name="Puazo M."/>
            <person name="Firestine M."/>
            <person name="Scheel M."/>
            <person name="Javaid M."/>
            <person name="Wang M."/>
            <person name="Li M."/>
            <person name="Tabassum N."/>
            <person name="Saada N."/>
            <person name="Osuji N."/>
            <person name="Aqrawi P."/>
            <person name="Fu Q."/>
            <person name="Thornton R."/>
            <person name="Raj R."/>
            <person name="Goodspeed R."/>
            <person name="Mata R."/>
            <person name="Najjar R."/>
            <person name="Gubbala S."/>
            <person name="Lee S."/>
            <person name="Denson S."/>
            <person name="Patil S."/>
            <person name="Macmil S."/>
            <person name="Qi S."/>
            <person name="Matskevitch T."/>
            <person name="Palculict T."/>
            <person name="Mathew T."/>
            <person name="Vee V."/>
            <person name="Velamala V."/>
            <person name="Korchina V."/>
            <person name="Cai W."/>
            <person name="Liu W."/>
            <person name="Dai W."/>
            <person name="Zou X."/>
            <person name="Zhu Y."/>
            <person name="Zhang Y."/>
            <person name="Wu Y.-Q."/>
            <person name="Xin Y."/>
            <person name="Nazarath L."/>
            <person name="Kovar C."/>
            <person name="Han Y."/>
            <person name="Muzny D."/>
            <person name="Gibbs R."/>
        </authorList>
    </citation>
    <scope>NUCLEOTIDE SEQUENCE [LARGE SCALE GENOMIC DNA]</scope>
    <source>
        <strain evidence="24">Jacobina</strain>
    </source>
</reference>
<dbReference type="Gene3D" id="4.10.400.10">
    <property type="entry name" value="Low-density Lipoprotein Receptor"/>
    <property type="match status" value="35"/>
</dbReference>
<dbReference type="InterPro" id="IPR049883">
    <property type="entry name" value="NOTCH1_EGF-like"/>
</dbReference>
<feature type="disulfide bond" evidence="15">
    <location>
        <begin position="4793"/>
        <end position="4803"/>
    </location>
</feature>
<feature type="disulfide bond" evidence="16">
    <location>
        <begin position="3714"/>
        <end position="3729"/>
    </location>
</feature>
<dbReference type="PROSITE" id="PS01187">
    <property type="entry name" value="EGF_CA"/>
    <property type="match status" value="2"/>
</dbReference>
<feature type="disulfide bond" evidence="16">
    <location>
        <begin position="3741"/>
        <end position="3759"/>
    </location>
</feature>
<dbReference type="VEuPathDB" id="VectorBase:LLONM1_005556"/>
<evidence type="ECO:0000313" key="22">
    <source>
        <dbReference type="EMBL" id="MBC1180753.1"/>
    </source>
</evidence>
<feature type="disulfide bond" evidence="16">
    <location>
        <begin position="2828"/>
        <end position="2840"/>
    </location>
</feature>
<feature type="disulfide bond" evidence="16">
    <location>
        <begin position="3054"/>
        <end position="3072"/>
    </location>
</feature>
<dbReference type="EMBL" id="AJWK01018074">
    <property type="status" value="NOT_ANNOTATED_CDS"/>
    <property type="molecule type" value="Genomic_DNA"/>
</dbReference>
<feature type="disulfide bond" evidence="16">
    <location>
        <begin position="4429"/>
        <end position="4441"/>
    </location>
</feature>
<dbReference type="PANTHER" id="PTHR22722">
    <property type="entry name" value="LOW-DENSITY LIPOPROTEIN RECEPTOR-RELATED PROTEIN 2-RELATED"/>
    <property type="match status" value="1"/>
</dbReference>
<dbReference type="EMBL" id="AJWK01018077">
    <property type="status" value="NOT_ANNOTATED_CDS"/>
    <property type="molecule type" value="Genomic_DNA"/>
</dbReference>
<evidence type="ECO:0000256" key="8">
    <source>
        <dbReference type="ARBA" id="ARBA00022737"/>
    </source>
</evidence>
<keyword evidence="5" id="KW-0254">Endocytosis</keyword>
<feature type="disulfide bond" evidence="16">
    <location>
        <begin position="4030"/>
        <end position="4045"/>
    </location>
</feature>
<feature type="domain" description="EGF-like" evidence="21">
    <location>
        <begin position="4996"/>
        <end position="5032"/>
    </location>
</feature>
<feature type="repeat" description="LDL-receptor class B" evidence="17">
    <location>
        <begin position="866"/>
        <end position="910"/>
    </location>
</feature>
<feature type="repeat" description="LDL-receptor class B" evidence="17">
    <location>
        <begin position="3382"/>
        <end position="3427"/>
    </location>
</feature>
<evidence type="ECO:0000256" key="2">
    <source>
        <dbReference type="ARBA" id="ARBA00009939"/>
    </source>
</evidence>
<evidence type="ECO:0000256" key="12">
    <source>
        <dbReference type="ARBA" id="ARBA00023157"/>
    </source>
</evidence>
<dbReference type="FunFam" id="4.10.400.10:FF:000113">
    <property type="entry name" value="Low-density lipoprotein receptor-related protein 8"/>
    <property type="match status" value="1"/>
</dbReference>
<dbReference type="FunFam" id="2.120.10.30:FF:000241">
    <property type="entry name" value="Low-density lipoprotein receptor-related protein 6"/>
    <property type="match status" value="4"/>
</dbReference>
<feature type="disulfide bond" evidence="16">
    <location>
        <begin position="3929"/>
        <end position="3941"/>
    </location>
</feature>
<comment type="similarity">
    <text evidence="2">Belongs to the LDLR family.</text>
</comment>
<feature type="disulfide bond" evidence="16">
    <location>
        <begin position="64"/>
        <end position="76"/>
    </location>
</feature>
<feature type="disulfide bond" evidence="16">
    <location>
        <begin position="3780"/>
        <end position="3798"/>
    </location>
</feature>
<dbReference type="InterPro" id="IPR000152">
    <property type="entry name" value="EGF-type_Asp/Asn_hydroxyl_site"/>
</dbReference>
<feature type="disulfide bond" evidence="16">
    <location>
        <begin position="2662"/>
        <end position="2674"/>
    </location>
</feature>
<keyword evidence="8" id="KW-0677">Repeat</keyword>
<feature type="disulfide bond" evidence="16">
    <location>
        <begin position="2703"/>
        <end position="2715"/>
    </location>
</feature>
<keyword evidence="7 20" id="KW-0732">Signal</keyword>
<feature type="disulfide bond" evidence="16">
    <location>
        <begin position="3975"/>
        <end position="3993"/>
    </location>
</feature>
<feature type="disulfide bond" evidence="16">
    <location>
        <begin position="1245"/>
        <end position="1260"/>
    </location>
</feature>
<feature type="disulfide bond" evidence="16">
    <location>
        <begin position="2746"/>
        <end position="2764"/>
    </location>
</feature>
<feature type="disulfide bond" evidence="16">
    <location>
        <begin position="3658"/>
        <end position="3676"/>
    </location>
</feature>
<feature type="domain" description="EGF-like" evidence="21">
    <location>
        <begin position="4836"/>
        <end position="4872"/>
    </location>
</feature>
<feature type="disulfide bond" evidence="16">
    <location>
        <begin position="3854"/>
        <end position="3866"/>
    </location>
</feature>
<keyword evidence="22" id="KW-0449">Lipoprotein</keyword>
<feature type="domain" description="EGF-like" evidence="21">
    <location>
        <begin position="315"/>
        <end position="352"/>
    </location>
</feature>
<feature type="disulfide bond" evidence="16">
    <location>
        <begin position="2669"/>
        <end position="2687"/>
    </location>
</feature>
<feature type="disulfide bond" evidence="16">
    <location>
        <begin position="3968"/>
        <end position="3980"/>
    </location>
</feature>
<keyword evidence="14" id="KW-0325">Glycoprotein</keyword>
<dbReference type="EMBL" id="AJWK01018076">
    <property type="status" value="NOT_ANNOTATED_CDS"/>
    <property type="molecule type" value="Genomic_DNA"/>
</dbReference>
<feature type="disulfide bond" evidence="16">
    <location>
        <begin position="151"/>
        <end position="163"/>
    </location>
</feature>
<evidence type="ECO:0000256" key="9">
    <source>
        <dbReference type="ARBA" id="ARBA00022837"/>
    </source>
</evidence>
<dbReference type="PROSITE" id="PS50026">
    <property type="entry name" value="EGF_3"/>
    <property type="match status" value="7"/>
</dbReference>
<dbReference type="FunFam" id="4.10.400.10:FF:000034">
    <property type="entry name" value="Low-density lipoprotein receptor-related protein 2"/>
    <property type="match status" value="2"/>
</dbReference>
<keyword evidence="3" id="KW-1003">Cell membrane</keyword>
<dbReference type="Gene3D" id="4.10.1220.10">
    <property type="entry name" value="EGF-type module"/>
    <property type="match status" value="2"/>
</dbReference>
<comment type="caution">
    <text evidence="15">Lacks conserved residue(s) required for the propagation of feature annotation.</text>
</comment>
<evidence type="ECO:0000256" key="14">
    <source>
        <dbReference type="ARBA" id="ARBA00023180"/>
    </source>
</evidence>
<evidence type="ECO:0000313" key="23">
    <source>
        <dbReference type="EnsemblMetazoa" id="LLOJ005712-PA"/>
    </source>
</evidence>
<dbReference type="SMART" id="SM00192">
    <property type="entry name" value="LDLa"/>
    <property type="match status" value="38"/>
</dbReference>
<dbReference type="FunFam" id="2.10.25.10:FF:000009">
    <property type="entry name" value="Low-density lipoprotein receptor isoform 1"/>
    <property type="match status" value="2"/>
</dbReference>
<feature type="disulfide bond" evidence="16">
    <location>
        <begin position="71"/>
        <end position="89"/>
    </location>
</feature>
<feature type="disulfide bond" evidence="16">
    <location>
        <begin position="1174"/>
        <end position="1186"/>
    </location>
</feature>
<feature type="disulfide bond" evidence="16">
    <location>
        <begin position="3010"/>
        <end position="3028"/>
    </location>
</feature>
<feature type="disulfide bond" evidence="15">
    <location>
        <begin position="4824"/>
        <end position="4833"/>
    </location>
</feature>
<feature type="domain" description="EGF-like" evidence="21">
    <location>
        <begin position="3254"/>
        <end position="3291"/>
    </location>
</feature>
<feature type="disulfide bond" evidence="16">
    <location>
        <begin position="2710"/>
        <end position="2728"/>
    </location>
</feature>
<keyword evidence="11 19" id="KW-0472">Membrane</keyword>
<feature type="disulfide bond" evidence="16">
    <location>
        <begin position="2758"/>
        <end position="2773"/>
    </location>
</feature>
<feature type="repeat" description="LDL-receptor class B" evidence="17">
    <location>
        <begin position="1759"/>
        <end position="1801"/>
    </location>
</feature>
<dbReference type="PROSITE" id="PS01186">
    <property type="entry name" value="EGF_2"/>
    <property type="match status" value="2"/>
</dbReference>